<dbReference type="RefSeq" id="WP_091999606.1">
    <property type="nucleotide sequence ID" value="NZ_FOUR01000002.1"/>
</dbReference>
<dbReference type="Proteomes" id="UP000199339">
    <property type="component" value="Unassembled WGS sequence"/>
</dbReference>
<dbReference type="OrthoDB" id="6981792at2"/>
<keyword evidence="3" id="KW-1185">Reference proteome</keyword>
<evidence type="ECO:0000256" key="1">
    <source>
        <dbReference type="SAM" id="MobiDB-lite"/>
    </source>
</evidence>
<reference evidence="3" key="1">
    <citation type="submission" date="2016-10" db="EMBL/GenBank/DDBJ databases">
        <authorList>
            <person name="Varghese N."/>
            <person name="Submissions S."/>
        </authorList>
    </citation>
    <scope>NUCLEOTIDE SEQUENCE [LARGE SCALE GENOMIC DNA]</scope>
    <source>
        <strain evidence="3">CGMCC 1.6775</strain>
    </source>
</reference>
<gene>
    <name evidence="2" type="ORF">SAMN04487961_0983</name>
</gene>
<protein>
    <submittedName>
        <fullName evidence="2">Uncharacterized protein</fullName>
    </submittedName>
</protein>
<accession>A0A1I4T3W9</accession>
<dbReference type="EMBL" id="FOUR01000002">
    <property type="protein sequence ID" value="SFM71313.1"/>
    <property type="molecule type" value="Genomic_DNA"/>
</dbReference>
<evidence type="ECO:0000313" key="2">
    <source>
        <dbReference type="EMBL" id="SFM71313.1"/>
    </source>
</evidence>
<sequence length="119" mass="13313">MDRAVTLERHNLTVTVKELTVADVRDWLRSLQDLQEFDAVNAALFQEEGASIDDVLRMTDLDKAELDQLPPADVVKVIDKCKQVNPHFFRFRAAMIEIGSPSQPTDTPSAPSSEPPVRP</sequence>
<dbReference type="AlphaFoldDB" id="A0A1I4T3W9"/>
<feature type="region of interest" description="Disordered" evidence="1">
    <location>
        <begin position="99"/>
        <end position="119"/>
    </location>
</feature>
<proteinExistence type="predicted"/>
<organism evidence="2 3">
    <name type="scientific">Marinobacter pelagius</name>
    <dbReference type="NCBI Taxonomy" id="379482"/>
    <lineage>
        <taxon>Bacteria</taxon>
        <taxon>Pseudomonadati</taxon>
        <taxon>Pseudomonadota</taxon>
        <taxon>Gammaproteobacteria</taxon>
        <taxon>Pseudomonadales</taxon>
        <taxon>Marinobacteraceae</taxon>
        <taxon>Marinobacter</taxon>
    </lineage>
</organism>
<evidence type="ECO:0000313" key="3">
    <source>
        <dbReference type="Proteomes" id="UP000199339"/>
    </source>
</evidence>
<name>A0A1I4T3W9_9GAMM</name>
<feature type="compositionally biased region" description="Polar residues" evidence="1">
    <location>
        <begin position="100"/>
        <end position="112"/>
    </location>
</feature>